<dbReference type="HOGENOM" id="CLU_3311943_0_0_9"/>
<evidence type="ECO:0000313" key="1">
    <source>
        <dbReference type="EMBL" id="AEN78765.1"/>
    </source>
</evidence>
<accession>G2SR28</accession>
<protein>
    <submittedName>
        <fullName evidence="1">Uncharacterized protein</fullName>
    </submittedName>
</protein>
<dbReference type="STRING" id="1069534.LRC_15170"/>
<dbReference type="AlphaFoldDB" id="G2SR28"/>
<sequence length="39" mass="4372">MSAQSARQDVITDSASFLDAGMYGNRFLRIRFLHIQTPG</sequence>
<dbReference type="EMBL" id="CP003032">
    <property type="protein sequence ID" value="AEN78765.1"/>
    <property type="molecule type" value="Genomic_DNA"/>
</dbReference>
<name>G2SR28_LIGR2</name>
<keyword evidence="2" id="KW-1185">Reference proteome</keyword>
<reference evidence="1 2" key="1">
    <citation type="journal article" date="2011" name="Microb. Cell Fact.">
        <title>Genome sequences and comparative genomics of two Lactobacillus ruminis strains from the bovine and human intestinal tracts.</title>
        <authorList>
            <person name="Forde B.M."/>
            <person name="Neville B.A."/>
            <person name="O'Donnell M.M."/>
            <person name="Riboulet-Bisson E."/>
            <person name="Claesson M.J."/>
            <person name="Coghlan A."/>
            <person name="Ross R.P."/>
            <person name="O'Toole P.W."/>
        </authorList>
    </citation>
    <scope>NUCLEOTIDE SEQUENCE [LARGE SCALE GENOMIC DNA]</scope>
    <source>
        <strain evidence="2">ATCC 27782 / RF3</strain>
    </source>
</reference>
<evidence type="ECO:0000313" key="2">
    <source>
        <dbReference type="Proteomes" id="UP000001279"/>
    </source>
</evidence>
<dbReference type="KEGG" id="lrm:LRC_15170"/>
<organism evidence="1 2">
    <name type="scientific">Ligilactobacillus ruminis (strain ATCC 27782 / RF3)</name>
    <name type="common">Lactobacillus ruminis</name>
    <dbReference type="NCBI Taxonomy" id="1069534"/>
    <lineage>
        <taxon>Bacteria</taxon>
        <taxon>Bacillati</taxon>
        <taxon>Bacillota</taxon>
        <taxon>Bacilli</taxon>
        <taxon>Lactobacillales</taxon>
        <taxon>Lactobacillaceae</taxon>
        <taxon>Ligilactobacillus</taxon>
    </lineage>
</organism>
<dbReference type="Proteomes" id="UP000001279">
    <property type="component" value="Chromosome"/>
</dbReference>
<proteinExistence type="predicted"/>
<gene>
    <name evidence="1" type="ordered locus">LRC_15170</name>
</gene>
<dbReference type="PATRIC" id="fig|1069534.5.peg.1618"/>